<protein>
    <submittedName>
        <fullName evidence="2">Uncharacterized protein</fullName>
    </submittedName>
</protein>
<reference evidence="2 3" key="1">
    <citation type="submission" date="2013-02" db="EMBL/GenBank/DDBJ databases">
        <title>The Genome Sequence of Acinetobacter parvus NIPH 1103.</title>
        <authorList>
            <consortium name="The Broad Institute Genome Sequencing Platform"/>
            <consortium name="The Broad Institute Genome Sequencing Center for Infectious Disease"/>
            <person name="Cerqueira G."/>
            <person name="Feldgarden M."/>
            <person name="Courvalin P."/>
            <person name="Perichon B."/>
            <person name="Grillot-Courvalin C."/>
            <person name="Clermont D."/>
            <person name="Rocha E."/>
            <person name="Yoon E.-J."/>
            <person name="Nemec A."/>
            <person name="Walker B."/>
            <person name="Young S.K."/>
            <person name="Zeng Q."/>
            <person name="Gargeya S."/>
            <person name="Fitzgerald M."/>
            <person name="Haas B."/>
            <person name="Abouelleil A."/>
            <person name="Alvarado L."/>
            <person name="Arachchi H.M."/>
            <person name="Berlin A.M."/>
            <person name="Chapman S.B."/>
            <person name="Dewar J."/>
            <person name="Goldberg J."/>
            <person name="Griggs A."/>
            <person name="Gujja S."/>
            <person name="Hansen M."/>
            <person name="Howarth C."/>
            <person name="Imamovic A."/>
            <person name="Larimer J."/>
            <person name="McCowan C."/>
            <person name="Murphy C."/>
            <person name="Neiman D."/>
            <person name="Pearson M."/>
            <person name="Priest M."/>
            <person name="Roberts A."/>
            <person name="Saif S."/>
            <person name="Shea T."/>
            <person name="Sisk P."/>
            <person name="Sykes S."/>
            <person name="Wortman J."/>
            <person name="Nusbaum C."/>
            <person name="Birren B."/>
        </authorList>
    </citation>
    <scope>NUCLEOTIDE SEQUENCE [LARGE SCALE GENOMIC DNA]</scope>
    <source>
        <strain evidence="2 3">NIPH 1103</strain>
    </source>
</reference>
<feature type="signal peptide" evidence="1">
    <location>
        <begin position="1"/>
        <end position="19"/>
    </location>
</feature>
<name>N8Q6J4_9GAMM</name>
<proteinExistence type="predicted"/>
<organism evidence="2 3">
    <name type="scientific">Acinetobacter parvus NIPH 1103</name>
    <dbReference type="NCBI Taxonomy" id="1217671"/>
    <lineage>
        <taxon>Bacteria</taxon>
        <taxon>Pseudomonadati</taxon>
        <taxon>Pseudomonadota</taxon>
        <taxon>Gammaproteobacteria</taxon>
        <taxon>Moraxellales</taxon>
        <taxon>Moraxellaceae</taxon>
        <taxon>Acinetobacter</taxon>
    </lineage>
</organism>
<dbReference type="HOGENOM" id="CLU_1965767_0_0_6"/>
<evidence type="ECO:0000313" key="2">
    <source>
        <dbReference type="EMBL" id="ENU34391.1"/>
    </source>
</evidence>
<dbReference type="PATRIC" id="fig|1217671.3.peg.577"/>
<gene>
    <name evidence="2" type="ORF">F989_00591</name>
</gene>
<sequence length="134" mass="14966">MKKLIFAGLCLSLSTLASAGVKESLVGKRLVLDLPDVECAGLSFSKNGKDAAMYAEIGQCQDPLPLRVKWLDDKTFILIEKVRTNEVSPPRTYLYRVKSYQKNGVELTDISTGWGDHRDTTISYYFRGCSRLAL</sequence>
<evidence type="ECO:0000313" key="3">
    <source>
        <dbReference type="Proteomes" id="UP000018426"/>
    </source>
</evidence>
<keyword evidence="1" id="KW-0732">Signal</keyword>
<dbReference type="Proteomes" id="UP000018426">
    <property type="component" value="Unassembled WGS sequence"/>
</dbReference>
<dbReference type="EMBL" id="APOL01000014">
    <property type="protein sequence ID" value="ENU34391.1"/>
    <property type="molecule type" value="Genomic_DNA"/>
</dbReference>
<feature type="chain" id="PRO_5004130879" evidence="1">
    <location>
        <begin position="20"/>
        <end position="134"/>
    </location>
</feature>
<comment type="caution">
    <text evidence="2">The sequence shown here is derived from an EMBL/GenBank/DDBJ whole genome shotgun (WGS) entry which is preliminary data.</text>
</comment>
<dbReference type="RefSeq" id="WP_004677238.1">
    <property type="nucleotide sequence ID" value="NZ_KB849225.1"/>
</dbReference>
<accession>N8Q6J4</accession>
<dbReference type="AlphaFoldDB" id="N8Q6J4"/>
<evidence type="ECO:0000256" key="1">
    <source>
        <dbReference type="SAM" id="SignalP"/>
    </source>
</evidence>